<dbReference type="EMBL" id="JBHHMI010000037">
    <property type="protein sequence ID" value="MFB5269678.1"/>
    <property type="molecule type" value="Genomic_DNA"/>
</dbReference>
<sequence length="95" mass="10971">MQQNQTQGQGQQQLVMTVPPQVITTKDHLYLKDQLSWELVAMKKCSHFASECSDPEIAQAIGQAGQMHQRHYNLLLKHLQNDNTAEMQWVQQLQQ</sequence>
<dbReference type="Proteomes" id="UP001580346">
    <property type="component" value="Unassembled WGS sequence"/>
</dbReference>
<dbReference type="RefSeq" id="WP_375357948.1">
    <property type="nucleotide sequence ID" value="NZ_JBHHMI010000037.1"/>
</dbReference>
<accession>A0ABV5AZL9</accession>
<keyword evidence="2" id="KW-1185">Reference proteome</keyword>
<comment type="caution">
    <text evidence="1">The sequence shown here is derived from an EMBL/GenBank/DDBJ whole genome shotgun (WGS) entry which is preliminary data.</text>
</comment>
<name>A0ABV5AZL9_9BACL</name>
<evidence type="ECO:0000313" key="2">
    <source>
        <dbReference type="Proteomes" id="UP001580346"/>
    </source>
</evidence>
<gene>
    <name evidence="1" type="ORF">ACE41H_23255</name>
</gene>
<protein>
    <recommendedName>
        <fullName evidence="3">Ferritin-like domain-containing protein</fullName>
    </recommendedName>
</protein>
<reference evidence="1 2" key="1">
    <citation type="submission" date="2024-09" db="EMBL/GenBank/DDBJ databases">
        <title>Paenibacillus zeirhizospherea sp. nov., isolated from surface of the maize (Zea mays) roots in a horticulture field, Hungary.</title>
        <authorList>
            <person name="Marton D."/>
            <person name="Farkas M."/>
            <person name="Bedics A."/>
            <person name="Toth E."/>
            <person name="Tancsics A."/>
            <person name="Boka K."/>
            <person name="Maroti G."/>
            <person name="Kriszt B."/>
            <person name="Cserhati M."/>
        </authorList>
    </citation>
    <scope>NUCLEOTIDE SEQUENCE [LARGE SCALE GENOMIC DNA]</scope>
    <source>
        <strain evidence="1 2">KCTC 33519</strain>
    </source>
</reference>
<proteinExistence type="predicted"/>
<organism evidence="1 2">
    <name type="scientific">Paenibacillus enshidis</name>
    <dbReference type="NCBI Taxonomy" id="1458439"/>
    <lineage>
        <taxon>Bacteria</taxon>
        <taxon>Bacillati</taxon>
        <taxon>Bacillota</taxon>
        <taxon>Bacilli</taxon>
        <taxon>Bacillales</taxon>
        <taxon>Paenibacillaceae</taxon>
        <taxon>Paenibacillus</taxon>
    </lineage>
</organism>
<evidence type="ECO:0008006" key="3">
    <source>
        <dbReference type="Google" id="ProtNLM"/>
    </source>
</evidence>
<evidence type="ECO:0000313" key="1">
    <source>
        <dbReference type="EMBL" id="MFB5269678.1"/>
    </source>
</evidence>